<evidence type="ECO:0000259" key="2">
    <source>
        <dbReference type="Pfam" id="PF25815"/>
    </source>
</evidence>
<evidence type="ECO:0000313" key="4">
    <source>
        <dbReference type="Proteomes" id="UP000275408"/>
    </source>
</evidence>
<feature type="compositionally biased region" description="Basic and acidic residues" evidence="1">
    <location>
        <begin position="1"/>
        <end position="10"/>
    </location>
</feature>
<dbReference type="Pfam" id="PF25815">
    <property type="entry name" value="CTHRC1_C"/>
    <property type="match status" value="1"/>
</dbReference>
<dbReference type="InterPro" id="IPR008160">
    <property type="entry name" value="Collagen"/>
</dbReference>
<dbReference type="InterPro" id="IPR057873">
    <property type="entry name" value="CTHRC1_C"/>
</dbReference>
<feature type="domain" description="CTHRC1 C-terminal" evidence="2">
    <location>
        <begin position="56"/>
        <end position="189"/>
    </location>
</feature>
<evidence type="ECO:0000313" key="3">
    <source>
        <dbReference type="EMBL" id="RMX54092.1"/>
    </source>
</evidence>
<dbReference type="Proteomes" id="UP000275408">
    <property type="component" value="Unassembled WGS sequence"/>
</dbReference>
<dbReference type="EMBL" id="RCHS01001329">
    <property type="protein sequence ID" value="RMX54092.1"/>
    <property type="molecule type" value="Genomic_DNA"/>
</dbReference>
<accession>A0A3M6UKD0</accession>
<feature type="compositionally biased region" description="Low complexity" evidence="1">
    <location>
        <begin position="16"/>
        <end position="29"/>
    </location>
</feature>
<sequence>MPGHNGRDGARGLMGAPGKKGPAGPVGPKGDQGPAGAPGKKGSHGDQGPAGVVPQRNWKQCTWKPLEDGRDYGLIKDCVFVKKSSDTVLKVEFDGDFRVAFCKRCCKRWYFTFNGIECAKPAPIEGIDAIWRNHGRTDTNVHKHSQIGGYCEGIGSGTVRVGVAVGDCPGFGKGFDAYTGHKSVTRIMIEEVPKPQ</sequence>
<organism evidence="3 4">
    <name type="scientific">Pocillopora damicornis</name>
    <name type="common">Cauliflower coral</name>
    <name type="synonym">Millepora damicornis</name>
    <dbReference type="NCBI Taxonomy" id="46731"/>
    <lineage>
        <taxon>Eukaryota</taxon>
        <taxon>Metazoa</taxon>
        <taxon>Cnidaria</taxon>
        <taxon>Anthozoa</taxon>
        <taxon>Hexacorallia</taxon>
        <taxon>Scleractinia</taxon>
        <taxon>Astrocoeniina</taxon>
        <taxon>Pocilloporidae</taxon>
        <taxon>Pocillopora</taxon>
    </lineage>
</organism>
<keyword evidence="4" id="KW-1185">Reference proteome</keyword>
<comment type="caution">
    <text evidence="3">The sequence shown here is derived from an EMBL/GenBank/DDBJ whole genome shotgun (WGS) entry which is preliminary data.</text>
</comment>
<dbReference type="AlphaFoldDB" id="A0A3M6UKD0"/>
<protein>
    <recommendedName>
        <fullName evidence="2">CTHRC1 C-terminal domain-containing protein</fullName>
    </recommendedName>
</protein>
<reference evidence="3 4" key="1">
    <citation type="journal article" date="2018" name="Sci. Rep.">
        <title>Comparative analysis of the Pocillopora damicornis genome highlights role of immune system in coral evolution.</title>
        <authorList>
            <person name="Cunning R."/>
            <person name="Bay R.A."/>
            <person name="Gillette P."/>
            <person name="Baker A.C."/>
            <person name="Traylor-Knowles N."/>
        </authorList>
    </citation>
    <scope>NUCLEOTIDE SEQUENCE [LARGE SCALE GENOMIC DNA]</scope>
    <source>
        <strain evidence="3">RSMAS</strain>
        <tissue evidence="3">Whole animal</tissue>
    </source>
</reference>
<gene>
    <name evidence="3" type="ORF">pdam_00014823</name>
</gene>
<feature type="region of interest" description="Disordered" evidence="1">
    <location>
        <begin position="1"/>
        <end position="56"/>
    </location>
</feature>
<evidence type="ECO:0000256" key="1">
    <source>
        <dbReference type="SAM" id="MobiDB-lite"/>
    </source>
</evidence>
<proteinExistence type="predicted"/>
<dbReference type="OrthoDB" id="5975014at2759"/>
<name>A0A3M6UKD0_POCDA</name>
<dbReference type="Pfam" id="PF01391">
    <property type="entry name" value="Collagen"/>
    <property type="match status" value="1"/>
</dbReference>